<dbReference type="OrthoDB" id="7282816at2"/>
<dbReference type="RefSeq" id="WP_143774908.1">
    <property type="nucleotide sequence ID" value="NZ_VKKU01000001.1"/>
</dbReference>
<accession>A0A553WH64</accession>
<evidence type="ECO:0000313" key="2">
    <source>
        <dbReference type="EMBL" id="TSB04035.1"/>
    </source>
</evidence>
<keyword evidence="3" id="KW-1185">Reference proteome</keyword>
<feature type="compositionally biased region" description="Polar residues" evidence="1">
    <location>
        <begin position="1"/>
        <end position="11"/>
    </location>
</feature>
<dbReference type="AlphaFoldDB" id="A0A553WH64"/>
<dbReference type="EMBL" id="VKKU01000001">
    <property type="protein sequence ID" value="TSB04035.1"/>
    <property type="molecule type" value="Genomic_DNA"/>
</dbReference>
<evidence type="ECO:0000256" key="1">
    <source>
        <dbReference type="SAM" id="MobiDB-lite"/>
    </source>
</evidence>
<reference evidence="2 3" key="1">
    <citation type="submission" date="2019-07" db="EMBL/GenBank/DDBJ databases">
        <authorList>
            <person name="Park M."/>
        </authorList>
    </citation>
    <scope>NUCLEOTIDE SEQUENCE [LARGE SCALE GENOMIC DNA]</scope>
    <source>
        <strain evidence="2 3">KCTC32445</strain>
    </source>
</reference>
<sequence>MEQDISPSNGPDETGDRFDFTPVPLQRSRYDGWTPRVQKHFIHALSVMGSVGAACRAVGRGRVSAYRLREREGAESFADAWDAALEAGRDRQYNYLLDRAVNGVTTVRVMRGGSVSVEGGPDMALLRGALAR</sequence>
<gene>
    <name evidence="2" type="ORF">FOM92_00900</name>
</gene>
<evidence type="ECO:0008006" key="4">
    <source>
        <dbReference type="Google" id="ProtNLM"/>
    </source>
</evidence>
<dbReference type="Proteomes" id="UP000320160">
    <property type="component" value="Unassembled WGS sequence"/>
</dbReference>
<feature type="region of interest" description="Disordered" evidence="1">
    <location>
        <begin position="1"/>
        <end position="21"/>
    </location>
</feature>
<comment type="caution">
    <text evidence="2">The sequence shown here is derived from an EMBL/GenBank/DDBJ whole genome shotgun (WGS) entry which is preliminary data.</text>
</comment>
<proteinExistence type="predicted"/>
<name>A0A553WH64_9SPHN</name>
<organism evidence="2 3">
    <name type="scientific">Sphingorhabdus contaminans</name>
    <dbReference type="NCBI Taxonomy" id="1343899"/>
    <lineage>
        <taxon>Bacteria</taxon>
        <taxon>Pseudomonadati</taxon>
        <taxon>Pseudomonadota</taxon>
        <taxon>Alphaproteobacteria</taxon>
        <taxon>Sphingomonadales</taxon>
        <taxon>Sphingomonadaceae</taxon>
        <taxon>Sphingorhabdus</taxon>
    </lineage>
</organism>
<evidence type="ECO:0000313" key="3">
    <source>
        <dbReference type="Proteomes" id="UP000320160"/>
    </source>
</evidence>
<protein>
    <recommendedName>
        <fullName evidence="4">Terminase</fullName>
    </recommendedName>
</protein>